<name>A0ACB7SII6_HYAAI</name>
<evidence type="ECO:0000313" key="1">
    <source>
        <dbReference type="EMBL" id="KAH6932962.1"/>
    </source>
</evidence>
<gene>
    <name evidence="1" type="ORF">HPB50_011111</name>
</gene>
<evidence type="ECO:0000313" key="2">
    <source>
        <dbReference type="Proteomes" id="UP000821845"/>
    </source>
</evidence>
<reference evidence="1" key="1">
    <citation type="submission" date="2020-05" db="EMBL/GenBank/DDBJ databases">
        <title>Large-scale comparative analyses of tick genomes elucidate their genetic diversity and vector capacities.</title>
        <authorList>
            <person name="Jia N."/>
            <person name="Wang J."/>
            <person name="Shi W."/>
            <person name="Du L."/>
            <person name="Sun Y."/>
            <person name="Zhan W."/>
            <person name="Jiang J."/>
            <person name="Wang Q."/>
            <person name="Zhang B."/>
            <person name="Ji P."/>
            <person name="Sakyi L.B."/>
            <person name="Cui X."/>
            <person name="Yuan T."/>
            <person name="Jiang B."/>
            <person name="Yang W."/>
            <person name="Lam T.T.-Y."/>
            <person name="Chang Q."/>
            <person name="Ding S."/>
            <person name="Wang X."/>
            <person name="Zhu J."/>
            <person name="Ruan X."/>
            <person name="Zhao L."/>
            <person name="Wei J."/>
            <person name="Que T."/>
            <person name="Du C."/>
            <person name="Cheng J."/>
            <person name="Dai P."/>
            <person name="Han X."/>
            <person name="Huang E."/>
            <person name="Gao Y."/>
            <person name="Liu J."/>
            <person name="Shao H."/>
            <person name="Ye R."/>
            <person name="Li L."/>
            <person name="Wei W."/>
            <person name="Wang X."/>
            <person name="Wang C."/>
            <person name="Yang T."/>
            <person name="Huo Q."/>
            <person name="Li W."/>
            <person name="Guo W."/>
            <person name="Chen H."/>
            <person name="Zhou L."/>
            <person name="Ni X."/>
            <person name="Tian J."/>
            <person name="Zhou Y."/>
            <person name="Sheng Y."/>
            <person name="Liu T."/>
            <person name="Pan Y."/>
            <person name="Xia L."/>
            <person name="Li J."/>
            <person name="Zhao F."/>
            <person name="Cao W."/>
        </authorList>
    </citation>
    <scope>NUCLEOTIDE SEQUENCE</scope>
    <source>
        <strain evidence="1">Hyas-2018</strain>
    </source>
</reference>
<accession>A0ACB7SII6</accession>
<sequence length="115" mass="12135">MPQLRPDGREVLACKAATVSVRRELSSRSSSKWLGEEVQVFSSCTAATDWGVAATIVSAMAAILARWGEQQIAKPAGGPWGQPAYDVVIAPEVTSVSLCVITSGSRLWDASVGED</sequence>
<dbReference type="EMBL" id="CM023484">
    <property type="protein sequence ID" value="KAH6932962.1"/>
    <property type="molecule type" value="Genomic_DNA"/>
</dbReference>
<protein>
    <submittedName>
        <fullName evidence="1">Uncharacterized protein</fullName>
    </submittedName>
</protein>
<dbReference type="Proteomes" id="UP000821845">
    <property type="component" value="Chromosome 4"/>
</dbReference>
<organism evidence="1 2">
    <name type="scientific">Hyalomma asiaticum</name>
    <name type="common">Tick</name>
    <dbReference type="NCBI Taxonomy" id="266040"/>
    <lineage>
        <taxon>Eukaryota</taxon>
        <taxon>Metazoa</taxon>
        <taxon>Ecdysozoa</taxon>
        <taxon>Arthropoda</taxon>
        <taxon>Chelicerata</taxon>
        <taxon>Arachnida</taxon>
        <taxon>Acari</taxon>
        <taxon>Parasitiformes</taxon>
        <taxon>Ixodida</taxon>
        <taxon>Ixodoidea</taxon>
        <taxon>Ixodidae</taxon>
        <taxon>Hyalomminae</taxon>
        <taxon>Hyalomma</taxon>
    </lineage>
</organism>
<comment type="caution">
    <text evidence="1">The sequence shown here is derived from an EMBL/GenBank/DDBJ whole genome shotgun (WGS) entry which is preliminary data.</text>
</comment>
<keyword evidence="2" id="KW-1185">Reference proteome</keyword>
<proteinExistence type="predicted"/>